<dbReference type="InterPro" id="IPR051829">
    <property type="entry name" value="Multiheme_Cytochr_ET"/>
</dbReference>
<evidence type="ECO:0000256" key="1">
    <source>
        <dbReference type="ARBA" id="ARBA00022729"/>
    </source>
</evidence>
<dbReference type="NCBIfam" id="TIGR01905">
    <property type="entry name" value="paired_CXXCH_1"/>
    <property type="match status" value="1"/>
</dbReference>
<dbReference type="SUPFAM" id="SSF48695">
    <property type="entry name" value="Multiheme cytochromes"/>
    <property type="match status" value="1"/>
</dbReference>
<sequence length="216" mass="23057">MSQCSPCHDDVIAKFQNSTHARLMVQGAGPNVAVGCESCHGPGSAHVKAGGGRGNIINPVRDPETCFKCHLDKRAEFSLPNSHPVLSGKMSCSDCHDPHSGDAIKGQGAMSLEDENATCTRCHTQEKGPFIFEHNAMREGCTVCHNPHGTVNQKMLVARDANLCVKCHLEHPTVAGNGTIVLGGEDHRTRLQNGTCWSAGCHEAVHGSNASKALRY</sequence>
<feature type="domain" description="Doubled CXXCH motif" evidence="2">
    <location>
        <begin position="134"/>
        <end position="170"/>
    </location>
</feature>
<feature type="domain" description="Doubled CXXCH motif" evidence="2">
    <location>
        <begin position="83"/>
        <end position="127"/>
    </location>
</feature>
<dbReference type="InterPro" id="IPR010177">
    <property type="entry name" value="Paired_CXXCH_1"/>
</dbReference>
<dbReference type="Gene3D" id="1.10.287.3080">
    <property type="match status" value="1"/>
</dbReference>
<dbReference type="Gene3D" id="3.90.10.10">
    <property type="entry name" value="Cytochrome C3"/>
    <property type="match status" value="1"/>
</dbReference>
<dbReference type="Pfam" id="PF09699">
    <property type="entry name" value="Paired_CXXCH_1"/>
    <property type="match status" value="2"/>
</dbReference>
<proteinExistence type="predicted"/>
<evidence type="ECO:0000313" key="3">
    <source>
        <dbReference type="EMBL" id="OIR13456.1"/>
    </source>
</evidence>
<dbReference type="EMBL" id="MLJW01000014">
    <property type="protein sequence ID" value="OIR13456.1"/>
    <property type="molecule type" value="Genomic_DNA"/>
</dbReference>
<name>A0A1J5TB32_9ZZZZ</name>
<comment type="caution">
    <text evidence="3">The sequence shown here is derived from an EMBL/GenBank/DDBJ whole genome shotgun (WGS) entry which is preliminary data.</text>
</comment>
<keyword evidence="1" id="KW-0732">Signal</keyword>
<dbReference type="GO" id="GO:0016491">
    <property type="term" value="F:oxidoreductase activity"/>
    <property type="evidence" value="ECO:0007669"/>
    <property type="project" value="TreeGrafter"/>
</dbReference>
<dbReference type="PANTHER" id="PTHR35038:SF6">
    <property type="entry name" value="SURFACE LOCALIZED DECAHEME CYTOCHROME C LIPOPROTEIN"/>
    <property type="match status" value="1"/>
</dbReference>
<accession>A0A1J5TB32</accession>
<dbReference type="PANTHER" id="PTHR35038">
    <property type="entry name" value="DISSIMILATORY SULFITE REDUCTASE SIRA"/>
    <property type="match status" value="1"/>
</dbReference>
<gene>
    <name evidence="3" type="ORF">GALL_52720</name>
</gene>
<dbReference type="InterPro" id="IPR036280">
    <property type="entry name" value="Multihaem_cyt_sf"/>
</dbReference>
<protein>
    <submittedName>
        <fullName evidence="3">Doubled CXXCH motif (Paired_CXXCH_1)</fullName>
    </submittedName>
</protein>
<organism evidence="3">
    <name type="scientific">mine drainage metagenome</name>
    <dbReference type="NCBI Taxonomy" id="410659"/>
    <lineage>
        <taxon>unclassified sequences</taxon>
        <taxon>metagenomes</taxon>
        <taxon>ecological metagenomes</taxon>
    </lineage>
</organism>
<evidence type="ECO:0000259" key="2">
    <source>
        <dbReference type="Pfam" id="PF09699"/>
    </source>
</evidence>
<dbReference type="AlphaFoldDB" id="A0A1J5TB32"/>
<reference evidence="3" key="1">
    <citation type="submission" date="2016-10" db="EMBL/GenBank/DDBJ databases">
        <title>Sequence of Gallionella enrichment culture.</title>
        <authorList>
            <person name="Poehlein A."/>
            <person name="Muehling M."/>
            <person name="Daniel R."/>
        </authorList>
    </citation>
    <scope>NUCLEOTIDE SEQUENCE</scope>
</reference>